<dbReference type="Proteomes" id="UP000012174">
    <property type="component" value="Unassembled WGS sequence"/>
</dbReference>
<reference evidence="3" key="1">
    <citation type="journal article" date="2013" name="Genome Announc.">
        <title>Draft genome sequence of the grapevine dieback fungus Eutypa lata UCR-EL1.</title>
        <authorList>
            <person name="Blanco-Ulate B."/>
            <person name="Rolshausen P.E."/>
            <person name="Cantu D."/>
        </authorList>
    </citation>
    <scope>NUCLEOTIDE SEQUENCE [LARGE SCALE GENOMIC DNA]</scope>
    <source>
        <strain evidence="3">UCR-EL1</strain>
    </source>
</reference>
<evidence type="ECO:0000259" key="1">
    <source>
        <dbReference type="Pfam" id="PF24864"/>
    </source>
</evidence>
<dbReference type="HOGENOM" id="CLU_915366_0_0_1"/>
<dbReference type="Pfam" id="PF24864">
    <property type="entry name" value="DUF7730"/>
    <property type="match status" value="1"/>
</dbReference>
<protein>
    <recommendedName>
        <fullName evidence="1">DUF7730 domain-containing protein</fullName>
    </recommendedName>
</protein>
<feature type="domain" description="DUF7730" evidence="1">
    <location>
        <begin position="31"/>
        <end position="209"/>
    </location>
</feature>
<dbReference type="InterPro" id="IPR038883">
    <property type="entry name" value="AN11006-like"/>
</dbReference>
<evidence type="ECO:0000313" key="2">
    <source>
        <dbReference type="EMBL" id="EMR70916.1"/>
    </source>
</evidence>
<keyword evidence="3" id="KW-1185">Reference proteome</keyword>
<organism evidence="2 3">
    <name type="scientific">Eutypa lata (strain UCR-EL1)</name>
    <name type="common">Grapevine dieback disease fungus</name>
    <name type="synonym">Eutypa armeniacae</name>
    <dbReference type="NCBI Taxonomy" id="1287681"/>
    <lineage>
        <taxon>Eukaryota</taxon>
        <taxon>Fungi</taxon>
        <taxon>Dikarya</taxon>
        <taxon>Ascomycota</taxon>
        <taxon>Pezizomycotina</taxon>
        <taxon>Sordariomycetes</taxon>
        <taxon>Xylariomycetidae</taxon>
        <taxon>Xylariales</taxon>
        <taxon>Diatrypaceae</taxon>
        <taxon>Eutypa</taxon>
    </lineage>
</organism>
<dbReference type="OrthoDB" id="62952at2759"/>
<gene>
    <name evidence="2" type="ORF">UCREL1_2059</name>
</gene>
<name>M7TLV5_EUTLA</name>
<dbReference type="PANTHER" id="PTHR42085:SF1">
    <property type="entry name" value="F-BOX DOMAIN-CONTAINING PROTEIN"/>
    <property type="match status" value="1"/>
</dbReference>
<accession>M7TLV5</accession>
<dbReference type="EMBL" id="KB705746">
    <property type="protein sequence ID" value="EMR70916.1"/>
    <property type="molecule type" value="Genomic_DNA"/>
</dbReference>
<evidence type="ECO:0000313" key="3">
    <source>
        <dbReference type="Proteomes" id="UP000012174"/>
    </source>
</evidence>
<dbReference type="KEGG" id="ela:UCREL1_2059"/>
<proteinExistence type="predicted"/>
<sequence>MAQMAPLELRIAQKKKDMEEHQPNANTTTTTSFLDLPLELRNEVYAHLFVQDKPINCYKVWFTTAERHLRRLGREKNEDGSAAHDENCCGVKRYGCAHYDKALRPLTGILRTCRAVGAEARDVLYGRNTFWLGVGGSHETSPYLRLKTVGPDNLRRVRHLRAAFWCGRYAWYLATRHPEERSALFRPPGDGDGDGAQLWAPLVDGLRSLVLILELPLSGLDDRLGWPVWVAHVEPLLRFLGERIDPGETQVIVDDNYSPLLCEAVDRCLGRTGFRRARTPEGDVHYLGKRFDPGNLGEPVESGA</sequence>
<dbReference type="PANTHER" id="PTHR42085">
    <property type="entry name" value="F-BOX DOMAIN-CONTAINING PROTEIN"/>
    <property type="match status" value="1"/>
</dbReference>
<dbReference type="AlphaFoldDB" id="M7TLV5"/>
<dbReference type="InterPro" id="IPR056632">
    <property type="entry name" value="DUF7730"/>
</dbReference>